<feature type="domain" description="CBS" evidence="12">
    <location>
        <begin position="219"/>
        <end position="280"/>
    </location>
</feature>
<dbReference type="SMART" id="SM01091">
    <property type="entry name" value="CorC_HlyC"/>
    <property type="match status" value="1"/>
</dbReference>
<keyword evidence="5" id="KW-0677">Repeat</keyword>
<dbReference type="InterPro" id="IPR005170">
    <property type="entry name" value="Transptr-assoc_dom"/>
</dbReference>
<dbReference type="GO" id="GO:0005886">
    <property type="term" value="C:plasma membrane"/>
    <property type="evidence" value="ECO:0007669"/>
    <property type="project" value="UniProtKB-SubCell"/>
</dbReference>
<dbReference type="Proteomes" id="UP000270190">
    <property type="component" value="Unassembled WGS sequence"/>
</dbReference>
<dbReference type="PROSITE" id="PS51371">
    <property type="entry name" value="CBS"/>
    <property type="match status" value="2"/>
</dbReference>
<feature type="domain" description="CNNM transmembrane" evidence="13">
    <location>
        <begin position="1"/>
        <end position="200"/>
    </location>
</feature>
<evidence type="ECO:0000259" key="13">
    <source>
        <dbReference type="PROSITE" id="PS51846"/>
    </source>
</evidence>
<feature type="transmembrane region" description="Helical" evidence="11">
    <location>
        <begin position="56"/>
        <end position="76"/>
    </location>
</feature>
<dbReference type="Gene3D" id="3.30.465.10">
    <property type="match status" value="1"/>
</dbReference>
<dbReference type="SMART" id="SM00116">
    <property type="entry name" value="CBS"/>
    <property type="match status" value="2"/>
</dbReference>
<gene>
    <name evidence="14" type="primary">yhdP</name>
    <name evidence="14" type="ORF">BTBSAS_90088</name>
</gene>
<keyword evidence="3" id="KW-1003">Cell membrane</keyword>
<evidence type="ECO:0000256" key="4">
    <source>
        <dbReference type="ARBA" id="ARBA00022692"/>
    </source>
</evidence>
<dbReference type="Pfam" id="PF03471">
    <property type="entry name" value="CorC_HlyC"/>
    <property type="match status" value="1"/>
</dbReference>
<name>A0A2X0RRQ0_BROTH</name>
<keyword evidence="8 10" id="KW-0472">Membrane</keyword>
<accession>A0A2X0RRQ0</accession>
<organism evidence="14 15">
    <name type="scientific">Brochothrix thermosphacta</name>
    <name type="common">Microbacterium thermosphactum</name>
    <dbReference type="NCBI Taxonomy" id="2756"/>
    <lineage>
        <taxon>Bacteria</taxon>
        <taxon>Bacillati</taxon>
        <taxon>Bacillota</taxon>
        <taxon>Bacilli</taxon>
        <taxon>Bacillales</taxon>
        <taxon>Listeriaceae</taxon>
        <taxon>Brochothrix</taxon>
    </lineage>
</organism>
<dbReference type="SUPFAM" id="SSF56176">
    <property type="entry name" value="FAD-binding/transporter-associated domain-like"/>
    <property type="match status" value="1"/>
</dbReference>
<proteinExistence type="inferred from homology"/>
<dbReference type="AlphaFoldDB" id="A0A2X0RRQ0"/>
<dbReference type="FunFam" id="3.10.580.10:FF:000002">
    <property type="entry name" value="Magnesium/cobalt efflux protein CorC"/>
    <property type="match status" value="1"/>
</dbReference>
<protein>
    <submittedName>
        <fullName evidence="14">Putative magnesium efflux pump</fullName>
    </submittedName>
</protein>
<evidence type="ECO:0000256" key="5">
    <source>
        <dbReference type="ARBA" id="ARBA00022737"/>
    </source>
</evidence>
<keyword evidence="4 10" id="KW-0812">Transmembrane</keyword>
<reference evidence="15" key="1">
    <citation type="submission" date="2018-04" db="EMBL/GenBank/DDBJ databases">
        <authorList>
            <person name="Illikoud N."/>
        </authorList>
    </citation>
    <scope>NUCLEOTIDE SEQUENCE [LARGE SCALE GENOMIC DNA]</scope>
</reference>
<dbReference type="Pfam" id="PF00571">
    <property type="entry name" value="CBS"/>
    <property type="match status" value="2"/>
</dbReference>
<evidence type="ECO:0000256" key="1">
    <source>
        <dbReference type="ARBA" id="ARBA00004651"/>
    </source>
</evidence>
<comment type="similarity">
    <text evidence="2">Belongs to the UPF0053 family.</text>
</comment>
<dbReference type="RefSeq" id="WP_036027325.1">
    <property type="nucleotide sequence ID" value="NZ_CBCPHX010000005.1"/>
</dbReference>
<dbReference type="InterPro" id="IPR000644">
    <property type="entry name" value="CBS_dom"/>
</dbReference>
<sequence>MIFNLLAIVILIFASAFFVATEFAVVKMRGSRLEQLVEEGKPNAKMAKHIHVNLDAYLSACQLGITLSSLGLGWLGEPAVARLITPIFNYFELPSTAAHLISFILAFSIITYLHVVIGELVPKTLAIQKTEQVTLAVAQPLNVFYRIMYPFIWFLNHSARGISRLFGLDMSGEHDVAHTEEELRFIANESFKSGEINQSEYGYLNKIFEFDDRLAKEVMVPRTEIVTVSIDSTIDEASNMTLSERYTRYPVIDGDKDNVVGVLNLKDLLSIYVTGNLKPSDTIESLVKPIIRVIETIPINDLLLKMQKERNHMAILLDEYGGTEGLVTAEDILEEIVGDIRDEFDVDEISEITKIADDHYVVEGKVLIDEINNLLHTSLDEDDVDTIGGWFLTQKYDSKQGDQIIFDGYIFTIKEIEDHHVSFIEITKSTQPVAEIDEEA</sequence>
<feature type="transmembrane region" description="Helical" evidence="11">
    <location>
        <begin position="133"/>
        <end position="155"/>
    </location>
</feature>
<evidence type="ECO:0000313" key="15">
    <source>
        <dbReference type="Proteomes" id="UP000270190"/>
    </source>
</evidence>
<dbReference type="PROSITE" id="PS51846">
    <property type="entry name" value="CNNM"/>
    <property type="match status" value="1"/>
</dbReference>
<dbReference type="InterPro" id="IPR016169">
    <property type="entry name" value="FAD-bd_PCMH_sub2"/>
</dbReference>
<dbReference type="GO" id="GO:0050660">
    <property type="term" value="F:flavin adenine dinucleotide binding"/>
    <property type="evidence" value="ECO:0007669"/>
    <property type="project" value="InterPro"/>
</dbReference>
<feature type="transmembrane region" description="Helical" evidence="11">
    <location>
        <begin position="6"/>
        <end position="26"/>
    </location>
</feature>
<evidence type="ECO:0000256" key="6">
    <source>
        <dbReference type="ARBA" id="ARBA00022989"/>
    </source>
</evidence>
<dbReference type="CDD" id="cd04590">
    <property type="entry name" value="CBS_pair_CorC_HlyC_assoc"/>
    <property type="match status" value="1"/>
</dbReference>
<evidence type="ECO:0000256" key="7">
    <source>
        <dbReference type="ARBA" id="ARBA00023122"/>
    </source>
</evidence>
<dbReference type="EMBL" id="OUNC01000083">
    <property type="protein sequence ID" value="SPP30874.1"/>
    <property type="molecule type" value="Genomic_DNA"/>
</dbReference>
<dbReference type="InterPro" id="IPR002550">
    <property type="entry name" value="CNNM"/>
</dbReference>
<feature type="domain" description="CBS" evidence="12">
    <location>
        <begin position="286"/>
        <end position="343"/>
    </location>
</feature>
<dbReference type="InterPro" id="IPR046342">
    <property type="entry name" value="CBS_dom_sf"/>
</dbReference>
<keyword evidence="7 9" id="KW-0129">CBS domain</keyword>
<dbReference type="Gene3D" id="3.10.580.10">
    <property type="entry name" value="CBS-domain"/>
    <property type="match status" value="1"/>
</dbReference>
<comment type="subcellular location">
    <subcellularLocation>
        <location evidence="1">Cell membrane</location>
        <topology evidence="1">Multi-pass membrane protein</topology>
    </subcellularLocation>
</comment>
<evidence type="ECO:0000313" key="14">
    <source>
        <dbReference type="EMBL" id="SPP30874.1"/>
    </source>
</evidence>
<dbReference type="InterPro" id="IPR044751">
    <property type="entry name" value="Ion_transp-like_CBS"/>
</dbReference>
<dbReference type="Pfam" id="PF01595">
    <property type="entry name" value="CNNM"/>
    <property type="match status" value="1"/>
</dbReference>
<keyword evidence="6 10" id="KW-1133">Transmembrane helix</keyword>
<dbReference type="SUPFAM" id="SSF54631">
    <property type="entry name" value="CBS-domain pair"/>
    <property type="match status" value="1"/>
</dbReference>
<dbReference type="InterPro" id="IPR051676">
    <property type="entry name" value="UPF0053_domain"/>
</dbReference>
<evidence type="ECO:0000256" key="10">
    <source>
        <dbReference type="PROSITE-ProRule" id="PRU01193"/>
    </source>
</evidence>
<evidence type="ECO:0000256" key="2">
    <source>
        <dbReference type="ARBA" id="ARBA00006337"/>
    </source>
</evidence>
<evidence type="ECO:0000256" key="3">
    <source>
        <dbReference type="ARBA" id="ARBA00022475"/>
    </source>
</evidence>
<evidence type="ECO:0000256" key="9">
    <source>
        <dbReference type="PROSITE-ProRule" id="PRU00703"/>
    </source>
</evidence>
<dbReference type="InterPro" id="IPR036318">
    <property type="entry name" value="FAD-bd_PCMH-like_sf"/>
</dbReference>
<evidence type="ECO:0000256" key="11">
    <source>
        <dbReference type="SAM" id="Phobius"/>
    </source>
</evidence>
<dbReference type="PANTHER" id="PTHR43099">
    <property type="entry name" value="UPF0053 PROTEIN YRKA"/>
    <property type="match status" value="1"/>
</dbReference>
<feature type="transmembrane region" description="Helical" evidence="11">
    <location>
        <begin position="96"/>
        <end position="121"/>
    </location>
</feature>
<dbReference type="PANTHER" id="PTHR43099:SF2">
    <property type="entry name" value="UPF0053 PROTEIN YRKA"/>
    <property type="match status" value="1"/>
</dbReference>
<evidence type="ECO:0000259" key="12">
    <source>
        <dbReference type="PROSITE" id="PS51371"/>
    </source>
</evidence>
<dbReference type="GeneID" id="66537935"/>
<evidence type="ECO:0000256" key="8">
    <source>
        <dbReference type="ARBA" id="ARBA00023136"/>
    </source>
</evidence>